<dbReference type="GO" id="GO:0003677">
    <property type="term" value="F:DNA binding"/>
    <property type="evidence" value="ECO:0007669"/>
    <property type="project" value="UniProtKB-KW"/>
</dbReference>
<dbReference type="OrthoDB" id="6400324at2"/>
<dbReference type="PIRSF" id="PIRSF015558">
    <property type="entry name" value="Txn_reg_DeoR_prd"/>
    <property type="match status" value="1"/>
</dbReference>
<dbReference type="PROSITE" id="PS52050">
    <property type="entry name" value="WYL"/>
    <property type="match status" value="1"/>
</dbReference>
<organism evidence="4 5">
    <name type="scientific">Falsiroseomonas stagni DSM 19981</name>
    <dbReference type="NCBI Taxonomy" id="1123062"/>
    <lineage>
        <taxon>Bacteria</taxon>
        <taxon>Pseudomonadati</taxon>
        <taxon>Pseudomonadota</taxon>
        <taxon>Alphaproteobacteria</taxon>
        <taxon>Acetobacterales</taxon>
        <taxon>Roseomonadaceae</taxon>
        <taxon>Falsiroseomonas</taxon>
    </lineage>
</organism>
<dbReference type="InterPro" id="IPR026881">
    <property type="entry name" value="WYL_dom"/>
</dbReference>
<evidence type="ECO:0000313" key="4">
    <source>
        <dbReference type="EMBL" id="SFK18194.1"/>
    </source>
</evidence>
<feature type="domain" description="WYL" evidence="1">
    <location>
        <begin position="120"/>
        <end position="174"/>
    </location>
</feature>
<keyword evidence="4" id="KW-0238">DNA-binding</keyword>
<dbReference type="Pfam" id="PF26109">
    <property type="entry name" value="WHD_BrxR"/>
    <property type="match status" value="1"/>
</dbReference>
<dbReference type="AlphaFoldDB" id="A0A1I3XF75"/>
<evidence type="ECO:0000313" key="5">
    <source>
        <dbReference type="Proteomes" id="UP000199473"/>
    </source>
</evidence>
<keyword evidence="5" id="KW-1185">Reference proteome</keyword>
<feature type="domain" description="DNA-binding transcriptional repressor CapW C-terminal dimerisation" evidence="2">
    <location>
        <begin position="205"/>
        <end position="257"/>
    </location>
</feature>
<feature type="domain" description="DNA-binding transcriptional repressor CapW winged helix-turn-helix" evidence="3">
    <location>
        <begin position="17"/>
        <end position="93"/>
    </location>
</feature>
<gene>
    <name evidence="4" type="ORF">SAMN02745775_101253</name>
</gene>
<protein>
    <submittedName>
        <fullName evidence="4">Predicted DNA-binding transcriptional regulator YafY, contains an HTH and WYL domains</fullName>
    </submittedName>
</protein>
<dbReference type="RefSeq" id="WP_092954296.1">
    <property type="nucleotide sequence ID" value="NZ_FOSQ01000001.1"/>
</dbReference>
<evidence type="ECO:0000259" key="3">
    <source>
        <dbReference type="Pfam" id="PF26109"/>
    </source>
</evidence>
<accession>A0A1I3XF75</accession>
<dbReference type="Proteomes" id="UP000199473">
    <property type="component" value="Unassembled WGS sequence"/>
</dbReference>
<dbReference type="Pfam" id="PF26107">
    <property type="entry name" value="BrxR_CTD"/>
    <property type="match status" value="1"/>
</dbReference>
<dbReference type="Pfam" id="PF13280">
    <property type="entry name" value="WYL"/>
    <property type="match status" value="1"/>
</dbReference>
<evidence type="ECO:0000259" key="2">
    <source>
        <dbReference type="Pfam" id="PF26107"/>
    </source>
</evidence>
<dbReference type="InterPro" id="IPR059019">
    <property type="entry name" value="WHD_CapW"/>
</dbReference>
<name>A0A1I3XF75_9PROT</name>
<sequence length="286" mass="32865">MTDAPPTPASHDLRWSQEARLRAIDQAAFWDGRVNRSELIRRFGISVPQATIDLRDYQTLAPGNLRYDTREKAYLAEEGFRPLFGEPSAEAWLLDAGAEEARPLPVVVTPRPERRVDPWVLRRVVQAKRAGLALRVLYQTMDQPEPSWRWISPMAFGSDGVRWHLRAWNHDTGRHEDMLFPRMVAFDGERPADAAPVDEVWERVVSVRLRPAGRLSEGQRRVIEADYQMVGGEARLEVRAALLWLFLRRMRLDREDGLVEVANRAELVEVLEGLKARFQGGDVERR</sequence>
<dbReference type="InterPro" id="IPR016634">
    <property type="entry name" value="CapW-like"/>
</dbReference>
<reference evidence="4 5" key="1">
    <citation type="submission" date="2016-10" db="EMBL/GenBank/DDBJ databases">
        <authorList>
            <person name="de Groot N.N."/>
        </authorList>
    </citation>
    <scope>NUCLEOTIDE SEQUENCE [LARGE SCALE GENOMIC DNA]</scope>
    <source>
        <strain evidence="4 5">DSM 19981</strain>
    </source>
</reference>
<dbReference type="InterPro" id="IPR059020">
    <property type="entry name" value="CapW_CTD"/>
</dbReference>
<proteinExistence type="predicted"/>
<evidence type="ECO:0000259" key="1">
    <source>
        <dbReference type="Pfam" id="PF13280"/>
    </source>
</evidence>
<dbReference type="EMBL" id="FOSQ01000001">
    <property type="protein sequence ID" value="SFK18194.1"/>
    <property type="molecule type" value="Genomic_DNA"/>
</dbReference>
<dbReference type="STRING" id="1123062.SAMN02745775_101253"/>